<gene>
    <name evidence="3" type="ORF">GBAR_LOCUS15642</name>
</gene>
<proteinExistence type="predicted"/>
<dbReference type="Proteomes" id="UP001174909">
    <property type="component" value="Unassembled WGS sequence"/>
</dbReference>
<organism evidence="3 4">
    <name type="scientific">Geodia barretti</name>
    <name type="common">Barrett's horny sponge</name>
    <dbReference type="NCBI Taxonomy" id="519541"/>
    <lineage>
        <taxon>Eukaryota</taxon>
        <taxon>Metazoa</taxon>
        <taxon>Porifera</taxon>
        <taxon>Demospongiae</taxon>
        <taxon>Heteroscleromorpha</taxon>
        <taxon>Tetractinellida</taxon>
        <taxon>Astrophorina</taxon>
        <taxon>Geodiidae</taxon>
        <taxon>Geodia</taxon>
    </lineage>
</organism>
<evidence type="ECO:0000313" key="3">
    <source>
        <dbReference type="EMBL" id="CAI8027342.1"/>
    </source>
</evidence>
<keyword evidence="1" id="KW-0862">Zinc</keyword>
<dbReference type="AlphaFoldDB" id="A0AA35WUS9"/>
<keyword evidence="1" id="KW-0479">Metal-binding</keyword>
<reference evidence="3" key="1">
    <citation type="submission" date="2023-03" db="EMBL/GenBank/DDBJ databases">
        <authorList>
            <person name="Steffen K."/>
            <person name="Cardenas P."/>
        </authorList>
    </citation>
    <scope>NUCLEOTIDE SEQUENCE</scope>
</reference>
<name>A0AA35WUS9_GEOBA</name>
<keyword evidence="1" id="KW-0863">Zinc-finger</keyword>
<evidence type="ECO:0000259" key="2">
    <source>
        <dbReference type="PROSITE" id="PS50966"/>
    </source>
</evidence>
<dbReference type="EMBL" id="CASHTH010002272">
    <property type="protein sequence ID" value="CAI8027342.1"/>
    <property type="molecule type" value="Genomic_DNA"/>
</dbReference>
<evidence type="ECO:0000256" key="1">
    <source>
        <dbReference type="PROSITE-ProRule" id="PRU00325"/>
    </source>
</evidence>
<protein>
    <submittedName>
        <fullName evidence="3">Uncharacterized protein Rv2102</fullName>
    </submittedName>
</protein>
<dbReference type="PANTHER" id="PTHR38133">
    <property type="entry name" value="SLR1429 PROTEIN"/>
    <property type="match status" value="1"/>
</dbReference>
<dbReference type="PROSITE" id="PS50966">
    <property type="entry name" value="ZF_SWIM"/>
    <property type="match status" value="1"/>
</dbReference>
<feature type="domain" description="SWIM-type" evidence="2">
    <location>
        <begin position="131"/>
        <end position="166"/>
    </location>
</feature>
<dbReference type="GO" id="GO:0008270">
    <property type="term" value="F:zinc ion binding"/>
    <property type="evidence" value="ECO:0007669"/>
    <property type="project" value="UniProtKB-KW"/>
</dbReference>
<dbReference type="Pfam" id="PF04434">
    <property type="entry name" value="SWIM"/>
    <property type="match status" value="1"/>
</dbReference>
<accession>A0AA35WUS9</accession>
<dbReference type="PANTHER" id="PTHR38133:SF1">
    <property type="entry name" value="SLR1429 PROTEIN"/>
    <property type="match status" value="1"/>
</dbReference>
<sequence length="326" mass="36342">MVYHDFEYTRPREARGGIRAQSRRGDFGANWWSRRWIQALEKVSLGSRLARGRSYARRGQVLSIDVGPGAVSASVQGSRKRPYRVSIEVATLQGPDWEKLRAVLAERPAFAASLLAGRVPENIEDAFANAGLSLFPSRHGDLETDCSCPDFSNPCKHIAAVYLLLGEEFDRDPFLIFRMRGIERDDLLGSDLRMSAAASAWTDPPLAPEPLPVTPDEFWGREADWNDYDDLIGPARVPEESAALPRQLGQFPFWQGTEEFMPTMEAIYTRASQAGLDYTSAGIERPSRRRKAQALRSKATVAFATGFSVERSGRRQQAQGEKYGNA</sequence>
<evidence type="ECO:0000313" key="4">
    <source>
        <dbReference type="Proteomes" id="UP001174909"/>
    </source>
</evidence>
<comment type="caution">
    <text evidence="3">The sequence shown here is derived from an EMBL/GenBank/DDBJ whole genome shotgun (WGS) entry which is preliminary data.</text>
</comment>
<keyword evidence="4" id="KW-1185">Reference proteome</keyword>
<dbReference type="InterPro" id="IPR007527">
    <property type="entry name" value="Znf_SWIM"/>
</dbReference>